<evidence type="ECO:0000313" key="5">
    <source>
        <dbReference type="EMBL" id="QRO80001.1"/>
    </source>
</evidence>
<keyword evidence="6" id="KW-1185">Reference proteome</keyword>
<evidence type="ECO:0000256" key="1">
    <source>
        <dbReference type="ARBA" id="ARBA00004561"/>
    </source>
</evidence>
<comment type="similarity">
    <text evidence="2">Belongs to the fimbrial protein family.</text>
</comment>
<evidence type="ECO:0000256" key="3">
    <source>
        <dbReference type="ARBA" id="ARBA00023263"/>
    </source>
</evidence>
<dbReference type="InterPro" id="IPR008966">
    <property type="entry name" value="Adhesion_dom_sf"/>
</dbReference>
<dbReference type="EMBL" id="CP069483">
    <property type="protein sequence ID" value="QRO80001.1"/>
    <property type="molecule type" value="Genomic_DNA"/>
</dbReference>
<protein>
    <submittedName>
        <fullName evidence="5">Type 1 fimbrial protein</fullName>
    </submittedName>
</protein>
<dbReference type="InterPro" id="IPR050263">
    <property type="entry name" value="Bact_Fimbrial_Adh_Pro"/>
</dbReference>
<dbReference type="Proteomes" id="UP000625568">
    <property type="component" value="Chromosome 2"/>
</dbReference>
<name>A0A892IF73_9BURK</name>
<dbReference type="PANTHER" id="PTHR33420:SF14">
    <property type="entry name" value="TYPE 1 FIMBRIN D-MANNOSE SPECIFIC ADHESIN"/>
    <property type="match status" value="1"/>
</dbReference>
<dbReference type="GO" id="GO:0009289">
    <property type="term" value="C:pilus"/>
    <property type="evidence" value="ECO:0007669"/>
    <property type="project" value="UniProtKB-SubCell"/>
</dbReference>
<dbReference type="AlphaFoldDB" id="A0A892IF73"/>
<dbReference type="Pfam" id="PF00419">
    <property type="entry name" value="Fimbrial"/>
    <property type="match status" value="1"/>
</dbReference>
<proteinExistence type="inferred from homology"/>
<sequence length="320" mass="34590">MNRILAALFSLICVIFPFDARALSCYIGKDKGPVTMVEKLPDDLYVLASMQQGGVIWESAAIRQRFYCWSRVNEPVSFWVNPRKLPVGEGVEVAIRYNGKLYRQSDGSIPTGFSVTEWYLTWYEKYFDLTYSLVLLRKGMAPATGQTQISNYSVFQLDGQQGINGNPNQNFNQLINGSIAFSRGTCDFRVGDDRKVVALPPTATNSLSAVGKTSGRTQFSIGMQKCDVGVSRVTFSFTGDADSDLPVAFRNTGTATGVGVRLAKADDDTALGANGVGNTATEPVNDGSVRLNLTAEYVGTNGRPSAGSVSSLATVSISYE</sequence>
<organism evidence="5 6">
    <name type="scientific">Burkholderia dolosa</name>
    <dbReference type="NCBI Taxonomy" id="152500"/>
    <lineage>
        <taxon>Bacteria</taxon>
        <taxon>Pseudomonadati</taxon>
        <taxon>Pseudomonadota</taxon>
        <taxon>Betaproteobacteria</taxon>
        <taxon>Burkholderiales</taxon>
        <taxon>Burkholderiaceae</taxon>
        <taxon>Burkholderia</taxon>
        <taxon>Burkholderia cepacia complex</taxon>
    </lineage>
</organism>
<comment type="subcellular location">
    <subcellularLocation>
        <location evidence="1">Fimbrium</location>
    </subcellularLocation>
</comment>
<dbReference type="InterPro" id="IPR000259">
    <property type="entry name" value="Adhesion_dom_fimbrial"/>
</dbReference>
<dbReference type="RefSeq" id="WP_081293676.1">
    <property type="nucleotide sequence ID" value="NZ_CABVPR010000017.1"/>
</dbReference>
<dbReference type="Gene3D" id="2.60.40.1090">
    <property type="entry name" value="Fimbrial-type adhesion domain"/>
    <property type="match status" value="1"/>
</dbReference>
<gene>
    <name evidence="5" type="ORF">I6K02_16705</name>
</gene>
<dbReference type="PANTHER" id="PTHR33420">
    <property type="entry name" value="FIMBRIAL SUBUNIT ELFA-RELATED"/>
    <property type="match status" value="1"/>
</dbReference>
<evidence type="ECO:0000259" key="4">
    <source>
        <dbReference type="Pfam" id="PF00419"/>
    </source>
</evidence>
<reference evidence="5 6" key="1">
    <citation type="submission" date="2021-02" db="EMBL/GenBank/DDBJ databases">
        <title>FDA dAtabase for Regulatory Grade micrObial Sequences (FDA-ARGOS): Supporting development and validation of Infectious Disease Dx tests.</title>
        <authorList>
            <person name="Minogue T."/>
            <person name="Wolcott M."/>
            <person name="Wasieloski L."/>
            <person name="Aguilar W."/>
            <person name="Moore D."/>
            <person name="Jaissle J."/>
            <person name="Tallon L."/>
            <person name="Sadzewicz L."/>
            <person name="Zhao X."/>
            <person name="Boylan J."/>
            <person name="Ott S."/>
            <person name="Bowen H."/>
            <person name="Vavikolanu K."/>
            <person name="Mehta A."/>
            <person name="Aluvathingal J."/>
            <person name="Nadendla S."/>
            <person name="Yan Y."/>
            <person name="Sichtig H."/>
        </authorList>
    </citation>
    <scope>NUCLEOTIDE SEQUENCE [LARGE SCALE GENOMIC DNA]</scope>
    <source>
        <strain evidence="5 6">FDAARGOS_1272</strain>
    </source>
</reference>
<dbReference type="InterPro" id="IPR036937">
    <property type="entry name" value="Adhesion_dom_fimbrial_sf"/>
</dbReference>
<accession>A0A892IF73</accession>
<dbReference type="GeneID" id="93129914"/>
<dbReference type="GO" id="GO:0043709">
    <property type="term" value="P:cell adhesion involved in single-species biofilm formation"/>
    <property type="evidence" value="ECO:0007669"/>
    <property type="project" value="TreeGrafter"/>
</dbReference>
<keyword evidence="3" id="KW-0281">Fimbrium</keyword>
<feature type="domain" description="Fimbrial-type adhesion" evidence="4">
    <location>
        <begin position="183"/>
        <end position="319"/>
    </location>
</feature>
<evidence type="ECO:0000313" key="6">
    <source>
        <dbReference type="Proteomes" id="UP000625568"/>
    </source>
</evidence>
<dbReference type="SUPFAM" id="SSF49401">
    <property type="entry name" value="Bacterial adhesins"/>
    <property type="match status" value="1"/>
</dbReference>
<evidence type="ECO:0000256" key="2">
    <source>
        <dbReference type="ARBA" id="ARBA00006671"/>
    </source>
</evidence>